<organism evidence="2 3">
    <name type="scientific">Duganella radicis</name>
    <dbReference type="NCBI Taxonomy" id="551988"/>
    <lineage>
        <taxon>Bacteria</taxon>
        <taxon>Pseudomonadati</taxon>
        <taxon>Pseudomonadota</taxon>
        <taxon>Betaproteobacteria</taxon>
        <taxon>Burkholderiales</taxon>
        <taxon>Oxalobacteraceae</taxon>
        <taxon>Telluria group</taxon>
        <taxon>Duganella</taxon>
    </lineage>
</organism>
<dbReference type="AlphaFoldDB" id="A0A6L6PSH3"/>
<protein>
    <submittedName>
        <fullName evidence="2">Filamentous hemagglutinin family protein</fullName>
    </submittedName>
</protein>
<comment type="caution">
    <text evidence="2">The sequence shown here is derived from an EMBL/GenBank/DDBJ whole genome shotgun (WGS) entry which is preliminary data.</text>
</comment>
<dbReference type="OrthoDB" id="9156660at2"/>
<sequence>MRTARSITSGEYRTDFFMVAPFSQMLEPPSNPGRFTRKKHIFSEKSGHIRDTPQNRKLLEDLANDATAKVATDRYGNSWYARVEANGKQVWAEVRGERIIGGGINSPPRQPHPDTGLSAPRKSRWMK</sequence>
<evidence type="ECO:0000256" key="1">
    <source>
        <dbReference type="SAM" id="MobiDB-lite"/>
    </source>
</evidence>
<accession>A0A6L6PSH3</accession>
<evidence type="ECO:0000313" key="3">
    <source>
        <dbReference type="Proteomes" id="UP000475582"/>
    </source>
</evidence>
<dbReference type="EMBL" id="WNKY01000062">
    <property type="protein sequence ID" value="MTV41607.1"/>
    <property type="molecule type" value="Genomic_DNA"/>
</dbReference>
<dbReference type="Proteomes" id="UP000475582">
    <property type="component" value="Unassembled WGS sequence"/>
</dbReference>
<proteinExistence type="predicted"/>
<feature type="region of interest" description="Disordered" evidence="1">
    <location>
        <begin position="101"/>
        <end position="127"/>
    </location>
</feature>
<name>A0A6L6PSH3_9BURK</name>
<gene>
    <name evidence="2" type="ORF">GM676_29060</name>
</gene>
<evidence type="ECO:0000313" key="2">
    <source>
        <dbReference type="EMBL" id="MTV41607.1"/>
    </source>
</evidence>
<keyword evidence="3" id="KW-1185">Reference proteome</keyword>
<reference evidence="2 3" key="1">
    <citation type="submission" date="2019-11" db="EMBL/GenBank/DDBJ databases">
        <title>Type strains purchased from KCTC, JCM and DSMZ.</title>
        <authorList>
            <person name="Lu H."/>
        </authorList>
    </citation>
    <scope>NUCLEOTIDE SEQUENCE [LARGE SCALE GENOMIC DNA]</scope>
    <source>
        <strain evidence="2 3">KCTC 22382</strain>
    </source>
</reference>